<sequence length="602" mass="63472">MSEPLNNKEALLSNLCTMLLDHYKGAVEGANKVESNNASSSLDTVSQWIRTTPGAMDLIVELSNTKPAISTGGDQGSMAVQGVTSATGPSEPKEEEDPQTTTAGNLSMPTGKPPLAKRLSRPPMMSVPEHAPATMPQDNNAAMRLTVANSSSSSTITLDDLVNEIILLLANTQWMCASLAQILPLLKPESKSFIRQQQVTQGNLISAAHGDLTLVTGTDIVVYTGSVDRLAALLQQQPQQQPQTPLWLTTPQQQFVVASPLFGQSPFSAGQGGYTSMISQGGILASPLPPQQTIQQAMRLQAAQAVAAAGSMAVTPQGLQHAGIARPIPGPGQTQPKRGVLDMDTLSSSPQLAALVKEVSFLLLTAGGPSRQLLLSELGTRISTQSRVFLKLNRTRLGQLLLRFPKDFLIEGQKASGKVTLIRPEVIQCPSTPVPLEKDLMVDNNVPTDNNNNNNDLSDAPPPGMSSKPVMGKSDVIHNTFSQTGGFFGAPSQSGPIGASSTTTVKPGSYQKNTRLADLGSGLSVDVAGALSRIQQQQQQQQGRDVQGSNSNTQLYLAPQQLISSPLPLVSPGTALGMTPFSAVPRSVAEGVLQTPALGRQE</sequence>
<feature type="compositionally biased region" description="Low complexity" evidence="1">
    <location>
        <begin position="443"/>
        <end position="459"/>
    </location>
</feature>
<name>A0A7J6LBN3_PERCH</name>
<dbReference type="AlphaFoldDB" id="A0A7J6LBN3"/>
<feature type="region of interest" description="Disordered" evidence="1">
    <location>
        <begin position="437"/>
        <end position="509"/>
    </location>
</feature>
<comment type="caution">
    <text evidence="2">The sequence shown here is derived from an EMBL/GenBank/DDBJ whole genome shotgun (WGS) entry which is preliminary data.</text>
</comment>
<accession>A0A7J6LBN3</accession>
<dbReference type="Proteomes" id="UP000591131">
    <property type="component" value="Unassembled WGS sequence"/>
</dbReference>
<evidence type="ECO:0000313" key="2">
    <source>
        <dbReference type="EMBL" id="KAF4656531.1"/>
    </source>
</evidence>
<protein>
    <submittedName>
        <fullName evidence="2">Uncharacterized protein</fullName>
    </submittedName>
</protein>
<keyword evidence="3" id="KW-1185">Reference proteome</keyword>
<gene>
    <name evidence="2" type="ORF">FOL47_008888</name>
</gene>
<feature type="compositionally biased region" description="Polar residues" evidence="1">
    <location>
        <begin position="99"/>
        <end position="108"/>
    </location>
</feature>
<reference evidence="2 3" key="1">
    <citation type="submission" date="2020-04" db="EMBL/GenBank/DDBJ databases">
        <title>Perkinsus chesapeaki whole genome sequence.</title>
        <authorList>
            <person name="Bogema D.R."/>
        </authorList>
    </citation>
    <scope>NUCLEOTIDE SEQUENCE [LARGE SCALE GENOMIC DNA]</scope>
    <source>
        <strain evidence="2">ATCC PRA-425</strain>
    </source>
</reference>
<evidence type="ECO:0000256" key="1">
    <source>
        <dbReference type="SAM" id="MobiDB-lite"/>
    </source>
</evidence>
<feature type="compositionally biased region" description="Polar residues" evidence="1">
    <location>
        <begin position="477"/>
        <end position="509"/>
    </location>
</feature>
<dbReference type="EMBL" id="JAAPAO010000592">
    <property type="protein sequence ID" value="KAF4656531.1"/>
    <property type="molecule type" value="Genomic_DNA"/>
</dbReference>
<proteinExistence type="predicted"/>
<organism evidence="2 3">
    <name type="scientific">Perkinsus chesapeaki</name>
    <name type="common">Clam parasite</name>
    <name type="synonym">Perkinsus andrewsi</name>
    <dbReference type="NCBI Taxonomy" id="330153"/>
    <lineage>
        <taxon>Eukaryota</taxon>
        <taxon>Sar</taxon>
        <taxon>Alveolata</taxon>
        <taxon>Perkinsozoa</taxon>
        <taxon>Perkinsea</taxon>
        <taxon>Perkinsida</taxon>
        <taxon>Perkinsidae</taxon>
        <taxon>Perkinsus</taxon>
    </lineage>
</organism>
<feature type="region of interest" description="Disordered" evidence="1">
    <location>
        <begin position="69"/>
        <end position="115"/>
    </location>
</feature>
<dbReference type="OrthoDB" id="448713at2759"/>
<evidence type="ECO:0000313" key="3">
    <source>
        <dbReference type="Proteomes" id="UP000591131"/>
    </source>
</evidence>